<organism evidence="10 11">
    <name type="scientific">Brachyspira aalborgi</name>
    <dbReference type="NCBI Taxonomy" id="29522"/>
    <lineage>
        <taxon>Bacteria</taxon>
        <taxon>Pseudomonadati</taxon>
        <taxon>Spirochaetota</taxon>
        <taxon>Spirochaetia</taxon>
        <taxon>Brachyspirales</taxon>
        <taxon>Brachyspiraceae</taxon>
        <taxon>Brachyspira</taxon>
    </lineage>
</organism>
<reference evidence="10" key="2">
    <citation type="submission" date="2019-01" db="EMBL/GenBank/DDBJ databases">
        <authorList>
            <person name="Thorell K."/>
        </authorList>
    </citation>
    <scope>NUCLEOTIDE SEQUENCE</scope>
    <source>
        <strain evidence="10">PC3053II</strain>
        <strain evidence="9">PC5099IV</strain>
    </source>
</reference>
<dbReference type="PANTHER" id="PTHR43330:SF27">
    <property type="entry name" value="METHIONINE AMINOPEPTIDASE"/>
    <property type="match status" value="1"/>
</dbReference>
<comment type="subunit">
    <text evidence="6">Monomer.</text>
</comment>
<protein>
    <recommendedName>
        <fullName evidence="6 7">Methionine aminopeptidase</fullName>
        <shortName evidence="6">MAP</shortName>
        <shortName evidence="6">MetAP</shortName>
        <ecNumber evidence="6 7">3.4.11.18</ecNumber>
    </recommendedName>
    <alternativeName>
        <fullName evidence="6">Peptidase M</fullName>
    </alternativeName>
</protein>
<keyword evidence="12" id="KW-1185">Reference proteome</keyword>
<dbReference type="PANTHER" id="PTHR43330">
    <property type="entry name" value="METHIONINE AMINOPEPTIDASE"/>
    <property type="match status" value="1"/>
</dbReference>
<dbReference type="Gene3D" id="3.90.230.10">
    <property type="entry name" value="Creatinase/methionine aminopeptidase superfamily"/>
    <property type="match status" value="1"/>
</dbReference>
<feature type="binding site" evidence="6">
    <location>
        <position position="80"/>
    </location>
    <ligand>
        <name>substrate</name>
    </ligand>
</feature>
<feature type="binding site" evidence="6">
    <location>
        <position position="109"/>
    </location>
    <ligand>
        <name>a divalent metal cation</name>
        <dbReference type="ChEBI" id="CHEBI:60240"/>
        <label>1</label>
    </ligand>
</feature>
<dbReference type="GO" id="GO:0005829">
    <property type="term" value="C:cytosol"/>
    <property type="evidence" value="ECO:0007669"/>
    <property type="project" value="TreeGrafter"/>
</dbReference>
<evidence type="ECO:0000256" key="5">
    <source>
        <dbReference type="ARBA" id="ARBA00022801"/>
    </source>
</evidence>
<evidence type="ECO:0000256" key="2">
    <source>
        <dbReference type="ARBA" id="ARBA00022438"/>
    </source>
</evidence>
<dbReference type="InterPro" id="IPR001714">
    <property type="entry name" value="Pept_M24_MAP"/>
</dbReference>
<dbReference type="GO" id="GO:0070006">
    <property type="term" value="F:metalloaminopeptidase activity"/>
    <property type="evidence" value="ECO:0007669"/>
    <property type="project" value="UniProtKB-UniRule"/>
</dbReference>
<evidence type="ECO:0000256" key="6">
    <source>
        <dbReference type="HAMAP-Rule" id="MF_01974"/>
    </source>
</evidence>
<dbReference type="CDD" id="cd01086">
    <property type="entry name" value="MetAP1"/>
    <property type="match status" value="1"/>
</dbReference>
<accession>A0A5C8CND5</accession>
<comment type="similarity">
    <text evidence="6">Belongs to the peptidase M24A family. Methionine aminopeptidase type 1 subfamily.</text>
</comment>
<dbReference type="SUPFAM" id="SSF55920">
    <property type="entry name" value="Creatinase/aminopeptidase"/>
    <property type="match status" value="1"/>
</dbReference>
<evidence type="ECO:0000256" key="7">
    <source>
        <dbReference type="RuleBase" id="RU003653"/>
    </source>
</evidence>
<evidence type="ECO:0000259" key="8">
    <source>
        <dbReference type="Pfam" id="PF00557"/>
    </source>
</evidence>
<evidence type="ECO:0000256" key="4">
    <source>
        <dbReference type="ARBA" id="ARBA00022723"/>
    </source>
</evidence>
<feature type="binding site" evidence="6">
    <location>
        <position position="236"/>
    </location>
    <ligand>
        <name>a divalent metal cation</name>
        <dbReference type="ChEBI" id="CHEBI:60240"/>
        <label>2</label>
        <note>catalytic</note>
    </ligand>
</feature>
<dbReference type="RefSeq" id="WP_021957844.1">
    <property type="nucleotide sequence ID" value="NZ_SAXV01000022.1"/>
</dbReference>
<evidence type="ECO:0000256" key="1">
    <source>
        <dbReference type="ARBA" id="ARBA00002521"/>
    </source>
</evidence>
<reference evidence="11 12" key="1">
    <citation type="journal article" date="1992" name="Lakartidningen">
        <title>[Penicillin V and not amoxicillin is the first choice preparation in acute otitis].</title>
        <authorList>
            <person name="Kamme C."/>
            <person name="Lundgren K."/>
            <person name="Prellner K."/>
        </authorList>
    </citation>
    <scope>NUCLEOTIDE SEQUENCE [LARGE SCALE GENOMIC DNA]</scope>
    <source>
        <strain evidence="10 11">PC3053II</strain>
        <strain evidence="9 12">PC5099IV</strain>
    </source>
</reference>
<feature type="binding site" evidence="6">
    <location>
        <position position="236"/>
    </location>
    <ligand>
        <name>a divalent metal cation</name>
        <dbReference type="ChEBI" id="CHEBI:60240"/>
        <label>1</label>
    </ligand>
</feature>
<feature type="binding site" evidence="6">
    <location>
        <position position="205"/>
    </location>
    <ligand>
        <name>a divalent metal cation</name>
        <dbReference type="ChEBI" id="CHEBI:60240"/>
        <label>2</label>
        <note>catalytic</note>
    </ligand>
</feature>
<keyword evidence="5 6" id="KW-0378">Hydrolase</keyword>
<dbReference type="NCBIfam" id="TIGR00500">
    <property type="entry name" value="met_pdase_I"/>
    <property type="match status" value="1"/>
</dbReference>
<dbReference type="HAMAP" id="MF_01974">
    <property type="entry name" value="MetAP_1"/>
    <property type="match status" value="1"/>
</dbReference>
<dbReference type="Proteomes" id="UP000322327">
    <property type="component" value="Unassembled WGS sequence"/>
</dbReference>
<dbReference type="GO" id="GO:0006508">
    <property type="term" value="P:proteolysis"/>
    <property type="evidence" value="ECO:0007669"/>
    <property type="project" value="UniProtKB-KW"/>
</dbReference>
<dbReference type="EMBL" id="SAYI01000018">
    <property type="protein sequence ID" value="TXJ55613.1"/>
    <property type="molecule type" value="Genomic_DNA"/>
</dbReference>
<comment type="caution">
    <text evidence="10">The sequence shown here is derived from an EMBL/GenBank/DDBJ whole genome shotgun (WGS) entry which is preliminary data.</text>
</comment>
<dbReference type="EC" id="3.4.11.18" evidence="6 7"/>
<dbReference type="Proteomes" id="UP000322659">
    <property type="component" value="Unassembled WGS sequence"/>
</dbReference>
<keyword evidence="2 6" id="KW-0031">Aminopeptidase</keyword>
<feature type="binding site" evidence="6">
    <location>
        <position position="109"/>
    </location>
    <ligand>
        <name>a divalent metal cation</name>
        <dbReference type="ChEBI" id="CHEBI:60240"/>
        <label>2</label>
        <note>catalytic</note>
    </ligand>
</feature>
<dbReference type="GO" id="GO:0046872">
    <property type="term" value="F:metal ion binding"/>
    <property type="evidence" value="ECO:0007669"/>
    <property type="project" value="UniProtKB-UniRule"/>
</dbReference>
<comment type="cofactor">
    <cofactor evidence="6">
        <name>Co(2+)</name>
        <dbReference type="ChEBI" id="CHEBI:48828"/>
    </cofactor>
    <cofactor evidence="6">
        <name>Zn(2+)</name>
        <dbReference type="ChEBI" id="CHEBI:29105"/>
    </cofactor>
    <cofactor evidence="6">
        <name>Mn(2+)</name>
        <dbReference type="ChEBI" id="CHEBI:29035"/>
    </cofactor>
    <cofactor evidence="6">
        <name>Fe(2+)</name>
        <dbReference type="ChEBI" id="CHEBI:29033"/>
    </cofactor>
    <text evidence="6">Binds 2 divalent metal cations per subunit. Has a high-affinity and a low affinity metal-binding site. The true nature of the physiological cofactor is under debate. The enzyme is active with cobalt, zinc, manganese or divalent iron ions. Most likely, methionine aminopeptidases function as mononuclear Fe(2+)-metalloproteases under physiological conditions, and the catalytically relevant metal-binding site has been assigned to the histidine-containing high-affinity site.</text>
</comment>
<gene>
    <name evidence="6 10" type="primary">map</name>
    <name evidence="9" type="ORF">EPJ71_11010</name>
    <name evidence="10" type="ORF">EPJ76_08520</name>
</gene>
<dbReference type="Pfam" id="PF00557">
    <property type="entry name" value="Peptidase_M24"/>
    <property type="match status" value="1"/>
</dbReference>
<comment type="function">
    <text evidence="1 6">Removes the N-terminal methionine from nascent proteins. The N-terminal methionine is often cleaved when the second residue in the primary sequence is small and uncharged (Met-Ala-, Cys, Gly, Pro, Ser, Thr, or Val). Requires deformylation of the N(alpha)-formylated initiator methionine before it can be hydrolyzed.</text>
</comment>
<feature type="binding site" evidence="6">
    <location>
        <position position="98"/>
    </location>
    <ligand>
        <name>a divalent metal cation</name>
        <dbReference type="ChEBI" id="CHEBI:60240"/>
        <label>1</label>
    </ligand>
</feature>
<sequence length="264" mass="29210">MSIKIKTQSEINLMRESGHILANVFKEVGKIVQEGISTKELDKFVYSYIRKNNAKPSFKGYGNPPFPASICASINNEVIHGIPSKKRILKDGDIIGLDIGVYYKGYHSDRAFTFKVGNVSEEASKLVDTTMESFFNGIKVIRDGVHLGNISYAIQKTAEDAGYSLVREFQGHGVGSNLHEEPSVPNRGKQGTGPILKKNMVIAIEPMVNIGHHSILIEEDNWTVITKDGSLSSHYEHTIAITNDGVEILTALEDDEIVNKYMSK</sequence>
<dbReference type="InterPro" id="IPR002467">
    <property type="entry name" value="Pept_M24A_MAP1"/>
</dbReference>
<evidence type="ECO:0000313" key="12">
    <source>
        <dbReference type="Proteomes" id="UP000322659"/>
    </source>
</evidence>
<evidence type="ECO:0000313" key="10">
    <source>
        <dbReference type="EMBL" id="TXJ55613.1"/>
    </source>
</evidence>
<dbReference type="AlphaFoldDB" id="A0A5C8CND5"/>
<evidence type="ECO:0000313" key="11">
    <source>
        <dbReference type="Proteomes" id="UP000322327"/>
    </source>
</evidence>
<feature type="binding site" evidence="6">
    <location>
        <position position="172"/>
    </location>
    <ligand>
        <name>a divalent metal cation</name>
        <dbReference type="ChEBI" id="CHEBI:60240"/>
        <label>2</label>
        <note>catalytic</note>
    </ligand>
</feature>
<comment type="catalytic activity">
    <reaction evidence="6 7">
        <text>Release of N-terminal amino acids, preferentially methionine, from peptides and arylamides.</text>
        <dbReference type="EC" id="3.4.11.18"/>
    </reaction>
</comment>
<keyword evidence="3 6" id="KW-0645">Protease</keyword>
<dbReference type="GO" id="GO:0004239">
    <property type="term" value="F:initiator methionyl aminopeptidase activity"/>
    <property type="evidence" value="ECO:0007669"/>
    <property type="project" value="UniProtKB-UniRule"/>
</dbReference>
<dbReference type="PRINTS" id="PR00599">
    <property type="entry name" value="MAPEPTIDASE"/>
</dbReference>
<dbReference type="InterPro" id="IPR000994">
    <property type="entry name" value="Pept_M24"/>
</dbReference>
<feature type="domain" description="Peptidase M24" evidence="8">
    <location>
        <begin position="13"/>
        <end position="242"/>
    </location>
</feature>
<evidence type="ECO:0000313" key="9">
    <source>
        <dbReference type="EMBL" id="TXJ31250.1"/>
    </source>
</evidence>
<name>A0A5C8CND5_9SPIR</name>
<evidence type="ECO:0000256" key="3">
    <source>
        <dbReference type="ARBA" id="ARBA00022670"/>
    </source>
</evidence>
<proteinExistence type="inferred from homology"/>
<keyword evidence="4 6" id="KW-0479">Metal-binding</keyword>
<dbReference type="EMBL" id="SAXZ01000014">
    <property type="protein sequence ID" value="TXJ31250.1"/>
    <property type="molecule type" value="Genomic_DNA"/>
</dbReference>
<dbReference type="InterPro" id="IPR036005">
    <property type="entry name" value="Creatinase/aminopeptidase-like"/>
</dbReference>
<feature type="binding site" evidence="6">
    <location>
        <position position="179"/>
    </location>
    <ligand>
        <name>substrate</name>
    </ligand>
</feature>